<sequence>MVNQVVKTDKLAPVVETLFHWREEDASCHCLLRIYRDEQKEEVIVVASGLHSNKSMEHDVSIDFEALALAVREQYPIYLNEANTQKVTWICHYGRFSQANTYENQTTPERWLRVTLPWPLPEHIEPWSAEWWVLRPNEVEELNTKIRLSPVADILEVLARDI</sequence>
<dbReference type="Proteomes" id="UP000248857">
    <property type="component" value="Unassembled WGS sequence"/>
</dbReference>
<comment type="caution">
    <text evidence="1">The sequence shown here is derived from an EMBL/GenBank/DDBJ whole genome shotgun (WGS) entry which is preliminary data.</text>
</comment>
<evidence type="ECO:0000313" key="1">
    <source>
        <dbReference type="EMBL" id="PZD70621.1"/>
    </source>
</evidence>
<gene>
    <name evidence="1" type="ORF">C1752_10471</name>
</gene>
<dbReference type="AlphaFoldDB" id="A0A2W1JMV8"/>
<name>A0A2W1JMV8_9CYAN</name>
<evidence type="ECO:0000313" key="2">
    <source>
        <dbReference type="Proteomes" id="UP000248857"/>
    </source>
</evidence>
<organism evidence="1 2">
    <name type="scientific">Acaryochloris thomasi RCC1774</name>
    <dbReference type="NCBI Taxonomy" id="1764569"/>
    <lineage>
        <taxon>Bacteria</taxon>
        <taxon>Bacillati</taxon>
        <taxon>Cyanobacteriota</taxon>
        <taxon>Cyanophyceae</taxon>
        <taxon>Acaryochloridales</taxon>
        <taxon>Acaryochloridaceae</taxon>
        <taxon>Acaryochloris</taxon>
        <taxon>Acaryochloris thomasi</taxon>
    </lineage>
</organism>
<dbReference type="RefSeq" id="WP_110988857.1">
    <property type="nucleotide sequence ID" value="NZ_CAWNWM010000032.1"/>
</dbReference>
<proteinExistence type="predicted"/>
<protein>
    <submittedName>
        <fullName evidence="1">Uncharacterized protein</fullName>
    </submittedName>
</protein>
<accession>A0A2W1JMV8</accession>
<keyword evidence="2" id="KW-1185">Reference proteome</keyword>
<dbReference type="EMBL" id="PQWO01000032">
    <property type="protein sequence ID" value="PZD70621.1"/>
    <property type="molecule type" value="Genomic_DNA"/>
</dbReference>
<reference evidence="1 2" key="1">
    <citation type="journal article" date="2018" name="Sci. Rep.">
        <title>A novel species of the marine cyanobacterium Acaryochloris with a unique pigment content and lifestyle.</title>
        <authorList>
            <person name="Partensky F."/>
            <person name="Six C."/>
            <person name="Ratin M."/>
            <person name="Garczarek L."/>
            <person name="Vaulot D."/>
            <person name="Probert I."/>
            <person name="Calteau A."/>
            <person name="Gourvil P."/>
            <person name="Marie D."/>
            <person name="Grebert T."/>
            <person name="Bouchier C."/>
            <person name="Le Panse S."/>
            <person name="Gachenot M."/>
            <person name="Rodriguez F."/>
            <person name="Garrido J.L."/>
        </authorList>
    </citation>
    <scope>NUCLEOTIDE SEQUENCE [LARGE SCALE GENOMIC DNA]</scope>
    <source>
        <strain evidence="1 2">RCC1774</strain>
    </source>
</reference>
<dbReference type="OrthoDB" id="3697139at2"/>